<comment type="subcellular location">
    <subcellularLocation>
        <location evidence="1">Membrane</location>
        <topology evidence="1">Multi-pass membrane protein</topology>
    </subcellularLocation>
</comment>
<evidence type="ECO:0000256" key="6">
    <source>
        <dbReference type="SAM" id="MobiDB-lite"/>
    </source>
</evidence>
<dbReference type="Gene3D" id="1.10.287.70">
    <property type="match status" value="1"/>
</dbReference>
<feature type="domain" description="Ion transport" evidence="8">
    <location>
        <begin position="952"/>
        <end position="1083"/>
    </location>
</feature>
<keyword evidence="2 7" id="KW-0812">Transmembrane</keyword>
<dbReference type="Proteomes" id="UP000014760">
    <property type="component" value="Unassembled WGS sequence"/>
</dbReference>
<accession>R7UWD1</accession>
<keyword evidence="4 7" id="KW-0472">Membrane</keyword>
<dbReference type="EMBL" id="KB299669">
    <property type="protein sequence ID" value="ELU07681.1"/>
    <property type="molecule type" value="Genomic_DNA"/>
</dbReference>
<keyword evidence="12" id="KW-1185">Reference proteome</keyword>
<feature type="coiled-coil region" evidence="5">
    <location>
        <begin position="385"/>
        <end position="412"/>
    </location>
</feature>
<feature type="coiled-coil region" evidence="5">
    <location>
        <begin position="1152"/>
        <end position="1186"/>
    </location>
</feature>
<protein>
    <submittedName>
        <fullName evidence="10 11">Uncharacterized protein</fullName>
    </submittedName>
</protein>
<feature type="transmembrane region" description="Helical" evidence="7">
    <location>
        <begin position="939"/>
        <end position="959"/>
    </location>
</feature>
<proteinExistence type="predicted"/>
<organism evidence="10">
    <name type="scientific">Capitella teleta</name>
    <name type="common">Polychaete worm</name>
    <dbReference type="NCBI Taxonomy" id="283909"/>
    <lineage>
        <taxon>Eukaryota</taxon>
        <taxon>Metazoa</taxon>
        <taxon>Spiralia</taxon>
        <taxon>Lophotrochozoa</taxon>
        <taxon>Annelida</taxon>
        <taxon>Polychaeta</taxon>
        <taxon>Sedentaria</taxon>
        <taxon>Scolecida</taxon>
        <taxon>Capitellidae</taxon>
        <taxon>Capitella</taxon>
    </lineage>
</organism>
<evidence type="ECO:0000256" key="4">
    <source>
        <dbReference type="ARBA" id="ARBA00023136"/>
    </source>
</evidence>
<dbReference type="STRING" id="283909.R7UWD1"/>
<gene>
    <name evidence="10" type="ORF">CAPTEDRAFT_189050</name>
</gene>
<dbReference type="PANTHER" id="PTHR13715">
    <property type="entry name" value="RYANODINE RECEPTOR AND IP3 RECEPTOR"/>
    <property type="match status" value="1"/>
</dbReference>
<evidence type="ECO:0000256" key="1">
    <source>
        <dbReference type="ARBA" id="ARBA00004141"/>
    </source>
</evidence>
<dbReference type="OrthoDB" id="300855at2759"/>
<dbReference type="GO" id="GO:0016020">
    <property type="term" value="C:membrane"/>
    <property type="evidence" value="ECO:0007669"/>
    <property type="project" value="UniProtKB-SubCell"/>
</dbReference>
<reference evidence="10 12" key="2">
    <citation type="journal article" date="2013" name="Nature">
        <title>Insights into bilaterian evolution from three spiralian genomes.</title>
        <authorList>
            <person name="Simakov O."/>
            <person name="Marletaz F."/>
            <person name="Cho S.J."/>
            <person name="Edsinger-Gonzales E."/>
            <person name="Havlak P."/>
            <person name="Hellsten U."/>
            <person name="Kuo D.H."/>
            <person name="Larsson T."/>
            <person name="Lv J."/>
            <person name="Arendt D."/>
            <person name="Savage R."/>
            <person name="Osoegawa K."/>
            <person name="de Jong P."/>
            <person name="Grimwood J."/>
            <person name="Chapman J.A."/>
            <person name="Shapiro H."/>
            <person name="Aerts A."/>
            <person name="Otillar R.P."/>
            <person name="Terry A.Y."/>
            <person name="Boore J.L."/>
            <person name="Grigoriev I.V."/>
            <person name="Lindberg D.R."/>
            <person name="Seaver E.C."/>
            <person name="Weisblat D.A."/>
            <person name="Putnam N.H."/>
            <person name="Rokhsar D.S."/>
        </authorList>
    </citation>
    <scope>NUCLEOTIDE SEQUENCE</scope>
    <source>
        <strain evidence="10 12">I ESC-2004</strain>
    </source>
</reference>
<dbReference type="InterPro" id="IPR013662">
    <property type="entry name" value="RIH_assoc-dom"/>
</dbReference>
<dbReference type="AlphaFoldDB" id="R7UWD1"/>
<evidence type="ECO:0000313" key="10">
    <source>
        <dbReference type="EMBL" id="ELU07681.1"/>
    </source>
</evidence>
<feature type="transmembrane region" description="Helical" evidence="7">
    <location>
        <begin position="980"/>
        <end position="1003"/>
    </location>
</feature>
<dbReference type="PANTHER" id="PTHR13715:SF99">
    <property type="entry name" value="INOSITOL 1,4,5-TRISPHOSPHATE RECEPTOR-LIKE PROTEIN A"/>
    <property type="match status" value="1"/>
</dbReference>
<dbReference type="InterPro" id="IPR016024">
    <property type="entry name" value="ARM-type_fold"/>
</dbReference>
<evidence type="ECO:0000256" key="3">
    <source>
        <dbReference type="ARBA" id="ARBA00022989"/>
    </source>
</evidence>
<dbReference type="EMBL" id="AMQN01006974">
    <property type="status" value="NOT_ANNOTATED_CDS"/>
    <property type="molecule type" value="Genomic_DNA"/>
</dbReference>
<evidence type="ECO:0000256" key="5">
    <source>
        <dbReference type="SAM" id="Coils"/>
    </source>
</evidence>
<dbReference type="SUPFAM" id="SSF48371">
    <property type="entry name" value="ARM repeat"/>
    <property type="match status" value="1"/>
</dbReference>
<evidence type="ECO:0000259" key="8">
    <source>
        <dbReference type="Pfam" id="PF00520"/>
    </source>
</evidence>
<dbReference type="GO" id="GO:0006816">
    <property type="term" value="P:calcium ion transport"/>
    <property type="evidence" value="ECO:0007669"/>
    <property type="project" value="InterPro"/>
</dbReference>
<name>R7UWD1_CAPTE</name>
<keyword evidence="3 7" id="KW-1133">Transmembrane helix</keyword>
<dbReference type="Pfam" id="PF00520">
    <property type="entry name" value="Ion_trans"/>
    <property type="match status" value="1"/>
</dbReference>
<dbReference type="GO" id="GO:0005216">
    <property type="term" value="F:monoatomic ion channel activity"/>
    <property type="evidence" value="ECO:0007669"/>
    <property type="project" value="InterPro"/>
</dbReference>
<dbReference type="InterPro" id="IPR015925">
    <property type="entry name" value="Ryanodine_IP3_receptor"/>
</dbReference>
<dbReference type="InterPro" id="IPR005821">
    <property type="entry name" value="Ion_trans_dom"/>
</dbReference>
<reference evidence="12" key="1">
    <citation type="submission" date="2012-12" db="EMBL/GenBank/DDBJ databases">
        <authorList>
            <person name="Hellsten U."/>
            <person name="Grimwood J."/>
            <person name="Chapman J.A."/>
            <person name="Shapiro H."/>
            <person name="Aerts A."/>
            <person name="Otillar R.P."/>
            <person name="Terry A.Y."/>
            <person name="Boore J.L."/>
            <person name="Simakov O."/>
            <person name="Marletaz F."/>
            <person name="Cho S.-J."/>
            <person name="Edsinger-Gonzales E."/>
            <person name="Havlak P."/>
            <person name="Kuo D.-H."/>
            <person name="Larsson T."/>
            <person name="Lv J."/>
            <person name="Arendt D."/>
            <person name="Savage R."/>
            <person name="Osoegawa K."/>
            <person name="de Jong P."/>
            <person name="Lindberg D.R."/>
            <person name="Seaver E.C."/>
            <person name="Weisblat D.A."/>
            <person name="Putnam N.H."/>
            <person name="Grigoriev I.V."/>
            <person name="Rokhsar D.S."/>
        </authorList>
    </citation>
    <scope>NUCLEOTIDE SEQUENCE</scope>
    <source>
        <strain evidence="12">I ESC-2004</strain>
    </source>
</reference>
<evidence type="ECO:0000313" key="12">
    <source>
        <dbReference type="Proteomes" id="UP000014760"/>
    </source>
</evidence>
<feature type="domain" description="RyR/IP3R Homology associated" evidence="9">
    <location>
        <begin position="563"/>
        <end position="652"/>
    </location>
</feature>
<sequence length="1263" mass="146639">MHMVMEQQYAAAKRVKTRCLQLLKLLAQGNVYIQQQLFSKIDFLLKIKGVSFSEIGYTIAQGENSFIDSLCQALMDEFEALEYLIGDNIGLYTKRAILRFYRWVYVNTGANVEDPTSSLRDEKIFVLLEQINNILQQCDKFSESRPETARHLLRLTAAEKPERNDLAWYHSALVFLLDAALPFVEAFLTSCYPRLKVTNERHRVIIARLAESVVMFGRAMDPMISAWAHRKTYARTLRAVFQRTDYKEPQKYLNQYDDEGDINEDFNMFAANVKKIFGGENTVEAQIGYPLKRPYTRFDSDEELPLSPEFQILVQCFIDQRPSLLLHQKYGRAMHLINYFRFSCKITKDKKLREGKENVDMKAMMVLTGLIYNEIIKLPEDWEKKQQKNKVIRKLLKSIKELQNLINSFNAIPSIMLHLSHNSSDDAVRQVLAFLSVMLFNGNPNVQKSLFDYFKSTREERFFITLKAKTQQAAMEIKGIRMVHQKYKSAILDTVESVKMLAHKAGAVVSTLKDKRQSYNRNVTVHVKKMIEVVAKETSKDKIEDCMNTFIREQPDASKVGNLGLILKIMGLMCDGQNRNLQDYFREQSDNFLSCNMVAETSLLLDVLLADVSDFTIVLLGSVLQTLVEFASGNQRNQQVLFDSKVIDFVDYVLQEKRLNECSDMLMLWVKKCIGNLIRVLTEENPSDDGDDSSKVILESLDADSVGRMVSGCFYQSRLYKYTDRQARAWYLEVGFHYFLILCRMIELCHDGNAIKRDFLNTKGNEEVWKYFSNNTMSIEIVKNDKLHRINFPVTCRGALRKKVKESFNYEVDRNPSERIKNFMEWVNEIKDDIAYTRMIYNNIISRTLINRWQYLNTTMIFLSSLQCVLFTACWDADEDDSVKRRIRFRPIDQVPEQRKEHTFIRSHFISVACLWYLVCSSHHSGISYHSNDLSPQSLPFVSVLAMTHDGFFFSYHLLHSAASNQIINRAIRSVTKNGISLLLTLFYALILIYIFTQVHFVFYREMFTDSFCNTMYECFVSVLHVGLIVGPTEGFASPENKPFTYLLGKAAVDLSFFIIISTILLNIVFGIIVDTFAELRDSKGFERHVKQEHNQWAYVFFMLHLDETSTNDYTALELYVSRKLAKEEYDFFPKDRALCLEYIEDQEERKLAILEKKMSYMVQRIKQLEAEVEFEKERSRQEQWEKENKTSKKLLSKQPSVFALIAEAPPSAVIDQPSSSLGDQRYMEALERPQTSILDSRRQANDEVITLEDAESTEEKPK</sequence>
<dbReference type="EnsemblMetazoa" id="CapteT189050">
    <property type="protein sequence ID" value="CapteP189050"/>
    <property type="gene ID" value="CapteG189050"/>
</dbReference>
<evidence type="ECO:0000256" key="7">
    <source>
        <dbReference type="SAM" id="Phobius"/>
    </source>
</evidence>
<evidence type="ECO:0000259" key="9">
    <source>
        <dbReference type="Pfam" id="PF08454"/>
    </source>
</evidence>
<evidence type="ECO:0000256" key="2">
    <source>
        <dbReference type="ARBA" id="ARBA00022692"/>
    </source>
</evidence>
<feature type="transmembrane region" description="Helical" evidence="7">
    <location>
        <begin position="1055"/>
        <end position="1078"/>
    </location>
</feature>
<dbReference type="HOGENOM" id="CLU_264649_0_0_1"/>
<feature type="transmembrane region" description="Helical" evidence="7">
    <location>
        <begin position="903"/>
        <end position="919"/>
    </location>
</feature>
<dbReference type="OMA" id="MEYMDED"/>
<keyword evidence="5" id="KW-0175">Coiled coil</keyword>
<evidence type="ECO:0000313" key="11">
    <source>
        <dbReference type="EnsemblMetazoa" id="CapteP189050"/>
    </source>
</evidence>
<reference evidence="11" key="3">
    <citation type="submission" date="2015-06" db="UniProtKB">
        <authorList>
            <consortium name="EnsemblMetazoa"/>
        </authorList>
    </citation>
    <scope>IDENTIFICATION</scope>
</reference>
<dbReference type="Pfam" id="PF08454">
    <property type="entry name" value="RIH_assoc"/>
    <property type="match status" value="1"/>
</dbReference>
<feature type="region of interest" description="Disordered" evidence="6">
    <location>
        <begin position="1232"/>
        <end position="1263"/>
    </location>
</feature>
<feature type="transmembrane region" description="Helical" evidence="7">
    <location>
        <begin position="853"/>
        <end position="875"/>
    </location>
</feature>